<proteinExistence type="predicted"/>
<evidence type="ECO:0000313" key="1">
    <source>
        <dbReference type="EMBL" id="PVX80046.1"/>
    </source>
</evidence>
<dbReference type="Pfam" id="PF10123">
    <property type="entry name" value="Mu-like_Pro"/>
    <property type="match status" value="1"/>
</dbReference>
<dbReference type="EMBL" id="QEOB01000012">
    <property type="protein sequence ID" value="PVX80046.1"/>
    <property type="molecule type" value="Genomic_DNA"/>
</dbReference>
<reference evidence="1 2" key="1">
    <citation type="submission" date="2018-05" db="EMBL/GenBank/DDBJ databases">
        <title>Genomic Encyclopedia of Type Strains, Phase IV (KMG-V): Genome sequencing to study the core and pangenomes of soil and plant-associated prokaryotes.</title>
        <authorList>
            <person name="Whitman W."/>
        </authorList>
    </citation>
    <scope>NUCLEOTIDE SEQUENCE [LARGE SCALE GENOMIC DNA]</scope>
    <source>
        <strain evidence="1 2">SCZa-39</strain>
    </source>
</reference>
<dbReference type="InterPro" id="IPR012106">
    <property type="entry name" value="Phage_Mu_Gp1"/>
</dbReference>
<accession>A0ABX5KIB1</accession>
<gene>
    <name evidence="1" type="ORF">C7402_112233</name>
</gene>
<dbReference type="Proteomes" id="UP000245712">
    <property type="component" value="Unassembled WGS sequence"/>
</dbReference>
<dbReference type="RefSeq" id="WP_116612579.1">
    <property type="nucleotide sequence ID" value="NZ_QEOB01000012.1"/>
</dbReference>
<evidence type="ECO:0000313" key="2">
    <source>
        <dbReference type="Proteomes" id="UP000245712"/>
    </source>
</evidence>
<protein>
    <submittedName>
        <fullName evidence="1">Phage I-like protein</fullName>
    </submittedName>
</protein>
<comment type="caution">
    <text evidence="1">The sequence shown here is derived from an EMBL/GenBank/DDBJ whole genome shotgun (WGS) entry which is preliminary data.</text>
</comment>
<name>A0ABX5KIB1_9BURK</name>
<keyword evidence="2" id="KW-1185">Reference proteome</keyword>
<sequence length="361" mass="37737">MAKKRTSGSVVAALTVEITDLTGRSIQLLPAGRFSSVDGRPASLAACTQWVCGADQAASVVALAAQQANPMVIDYEHQTLNAQQNGQPAPAAGWFKNLEWREGQGLFATDVEWTPAAARAIADREYRFISPVFEFNARTGDVQRMRMAALTNNPGLDGMQAVALSAFFPSIQEPQMNKLLQALLTALGLDAQASEDQAVTALNAHLAKATSDAQQVAALTAEKVNAQAQIAALTAAAGKPDPSKYVPLSALTDLQSQVAVLTSQVAGRELDEVIEAALTAGKLLPTQEAWARELGKSNLGALKSFVESAPKLAALTGQQTGGREPNGGAQPEVSDPTLVAVCRQFGNKPADVLKSAPGAAQ</sequence>
<organism evidence="1 2">
    <name type="scientific">Paraburkholderia unamae</name>
    <dbReference type="NCBI Taxonomy" id="219649"/>
    <lineage>
        <taxon>Bacteria</taxon>
        <taxon>Pseudomonadati</taxon>
        <taxon>Pseudomonadota</taxon>
        <taxon>Betaproteobacteria</taxon>
        <taxon>Burkholderiales</taxon>
        <taxon>Burkholderiaceae</taxon>
        <taxon>Paraburkholderia</taxon>
    </lineage>
</organism>
<dbReference type="PIRSF" id="PIRSF016624">
    <property type="entry name" value="Mu_prophg_I"/>
    <property type="match status" value="1"/>
</dbReference>